<dbReference type="SUPFAM" id="SSF53474">
    <property type="entry name" value="alpha/beta-Hydrolases"/>
    <property type="match status" value="1"/>
</dbReference>
<gene>
    <name evidence="6" type="ORF">HOV93_20130</name>
</gene>
<organism evidence="6 7">
    <name type="scientific">Bremerella alba</name>
    <dbReference type="NCBI Taxonomy" id="980252"/>
    <lineage>
        <taxon>Bacteria</taxon>
        <taxon>Pseudomonadati</taxon>
        <taxon>Planctomycetota</taxon>
        <taxon>Planctomycetia</taxon>
        <taxon>Pirellulales</taxon>
        <taxon>Pirellulaceae</taxon>
        <taxon>Bremerella</taxon>
    </lineage>
</organism>
<dbReference type="Gene3D" id="2.40.10.10">
    <property type="entry name" value="Trypsin-like serine proteases"/>
    <property type="match status" value="2"/>
</dbReference>
<dbReference type="InterPro" id="IPR043504">
    <property type="entry name" value="Peptidase_S1_PA_chymotrypsin"/>
</dbReference>
<accession>A0A7V9A6Y0</accession>
<reference evidence="6 7" key="1">
    <citation type="submission" date="2020-05" db="EMBL/GenBank/DDBJ databases">
        <title>Bremerella alba sp. nov., a novel planctomycete isolated from the surface of the macroalga Fucus spiralis.</title>
        <authorList>
            <person name="Godinho O."/>
            <person name="Botelho R."/>
            <person name="Albuquerque L."/>
            <person name="Wiegand S."/>
            <person name="Da Costa M.S."/>
            <person name="Lobo-Da-Cunha A."/>
            <person name="Jogler C."/>
            <person name="Lage O.M."/>
        </authorList>
    </citation>
    <scope>NUCLEOTIDE SEQUENCE [LARGE SCALE GENOMIC DNA]</scope>
    <source>
        <strain evidence="6 7">FF15</strain>
    </source>
</reference>
<feature type="signal peptide" evidence="4">
    <location>
        <begin position="1"/>
        <end position="25"/>
    </location>
</feature>
<dbReference type="GO" id="GO:0004252">
    <property type="term" value="F:serine-type endopeptidase activity"/>
    <property type="evidence" value="ECO:0007669"/>
    <property type="project" value="InterPro"/>
</dbReference>
<dbReference type="SUPFAM" id="SSF50156">
    <property type="entry name" value="PDZ domain-like"/>
    <property type="match status" value="2"/>
</dbReference>
<sequence length="653" mass="70083">MLKPFPILSCLLVLGTLLSATHGQGQELNIAEQQAIQSAVDRVAASVVQIETVGGLVEGGGPSEGASRTTGTIVSPDGFILSSLYGFIQEPSGILVSMPNGKRVVGKIIAKDTQRNLVLLKVETDAELAVPETIAREQLQPGQWAIALGKTFAKDVPAVSVGIVSATHRVWGKAVQTDAKISPNNYGGPLIDIQGRVIGILTPLSPQDPGATGGFEWYDSGIGFAAPLTEIQQRLDTLKAGQDLKPGLLGINLKGKDIVADPAEIAAVRYNSPAQVAGIQEKDILIGANQRPIERQAQLKHILGEAYAGDRLEFKVKRGEEELTFSVTLADELIPYERPFLGIILDRNVPDAALVTQVFEETAAKTSGIQAGDKILRYGDTDIDSPQTLREAVATATPDTAHKLVVLRDEAEQTLEVLPEGMPSQFLADAEKPTAPEGTEAQEGVLTGESDFQLAEEQNSAKLFVPEAAKKLPSLGLVVLLGDAEFKLDPQWESWKKYADAFGYAVLEIQPASESRWTRPEISVVRKMIDRVRDNYNIDATRTVAVGGKSGGAMALLHGFENRDVQNGAVTIESGIPRGTNIPDNEPLERLEIVFMNAKDSETALAVAPQIEALKKVKFSVIATETTGNGGESQLSETDIETLSNWLNTLDRI</sequence>
<comment type="caution">
    <text evidence="6">The sequence shown here is derived from an EMBL/GenBank/DDBJ whole genome shotgun (WGS) entry which is preliminary data.</text>
</comment>
<keyword evidence="7" id="KW-1185">Reference proteome</keyword>
<keyword evidence="2" id="KW-0645">Protease</keyword>
<name>A0A7V9A6Y0_9BACT</name>
<dbReference type="InterPro" id="IPR009003">
    <property type="entry name" value="Peptidase_S1_PA"/>
</dbReference>
<dbReference type="PRINTS" id="PR00834">
    <property type="entry name" value="PROTEASES2C"/>
</dbReference>
<dbReference type="InterPro" id="IPR029058">
    <property type="entry name" value="AB_hydrolase_fold"/>
</dbReference>
<dbReference type="InterPro" id="IPR001478">
    <property type="entry name" value="PDZ"/>
</dbReference>
<evidence type="ECO:0000313" key="6">
    <source>
        <dbReference type="EMBL" id="MBA2114845.1"/>
    </source>
</evidence>
<dbReference type="SUPFAM" id="SSF50494">
    <property type="entry name" value="Trypsin-like serine proteases"/>
    <property type="match status" value="1"/>
</dbReference>
<feature type="domain" description="PDZ" evidence="5">
    <location>
        <begin position="339"/>
        <end position="410"/>
    </location>
</feature>
<evidence type="ECO:0000256" key="1">
    <source>
        <dbReference type="ARBA" id="ARBA00010541"/>
    </source>
</evidence>
<keyword evidence="4" id="KW-0732">Signal</keyword>
<proteinExistence type="inferred from homology"/>
<evidence type="ECO:0000256" key="2">
    <source>
        <dbReference type="ARBA" id="ARBA00022670"/>
    </source>
</evidence>
<dbReference type="PANTHER" id="PTHR22939:SF129">
    <property type="entry name" value="SERINE PROTEASE HTRA2, MITOCHONDRIAL"/>
    <property type="match status" value="1"/>
</dbReference>
<feature type="chain" id="PRO_5030675405" description="PDZ domain-containing protein" evidence="4">
    <location>
        <begin position="26"/>
        <end position="653"/>
    </location>
</feature>
<dbReference type="Pfam" id="PF13365">
    <property type="entry name" value="Trypsin_2"/>
    <property type="match status" value="1"/>
</dbReference>
<dbReference type="GO" id="GO:0006508">
    <property type="term" value="P:proteolysis"/>
    <property type="evidence" value="ECO:0007669"/>
    <property type="project" value="UniProtKB-KW"/>
</dbReference>
<keyword evidence="3" id="KW-0378">Hydrolase</keyword>
<dbReference type="EMBL" id="JABRWO010000005">
    <property type="protein sequence ID" value="MBA2114845.1"/>
    <property type="molecule type" value="Genomic_DNA"/>
</dbReference>
<evidence type="ECO:0000259" key="5">
    <source>
        <dbReference type="SMART" id="SM00228"/>
    </source>
</evidence>
<feature type="domain" description="PDZ" evidence="5">
    <location>
        <begin position="247"/>
        <end position="320"/>
    </location>
</feature>
<dbReference type="AlphaFoldDB" id="A0A7V9A6Y0"/>
<dbReference type="Gene3D" id="3.40.50.1820">
    <property type="entry name" value="alpha/beta hydrolase"/>
    <property type="match status" value="1"/>
</dbReference>
<dbReference type="RefSeq" id="WP_207396311.1">
    <property type="nucleotide sequence ID" value="NZ_JABRWO010000005.1"/>
</dbReference>
<dbReference type="SMART" id="SM00228">
    <property type="entry name" value="PDZ"/>
    <property type="match status" value="2"/>
</dbReference>
<dbReference type="PANTHER" id="PTHR22939">
    <property type="entry name" value="SERINE PROTEASE FAMILY S1C HTRA-RELATED"/>
    <property type="match status" value="1"/>
</dbReference>
<protein>
    <recommendedName>
        <fullName evidence="5">PDZ domain-containing protein</fullName>
    </recommendedName>
</protein>
<dbReference type="InterPro" id="IPR036034">
    <property type="entry name" value="PDZ_sf"/>
</dbReference>
<dbReference type="Proteomes" id="UP000551616">
    <property type="component" value="Unassembled WGS sequence"/>
</dbReference>
<dbReference type="Pfam" id="PF13180">
    <property type="entry name" value="PDZ_2"/>
    <property type="match status" value="2"/>
</dbReference>
<evidence type="ECO:0000256" key="4">
    <source>
        <dbReference type="SAM" id="SignalP"/>
    </source>
</evidence>
<dbReference type="Gene3D" id="2.30.42.10">
    <property type="match status" value="2"/>
</dbReference>
<evidence type="ECO:0000313" key="7">
    <source>
        <dbReference type="Proteomes" id="UP000551616"/>
    </source>
</evidence>
<evidence type="ECO:0000256" key="3">
    <source>
        <dbReference type="ARBA" id="ARBA00022801"/>
    </source>
</evidence>
<comment type="similarity">
    <text evidence="1">Belongs to the peptidase S1C family.</text>
</comment>
<dbReference type="InterPro" id="IPR001940">
    <property type="entry name" value="Peptidase_S1C"/>
</dbReference>